<proteinExistence type="predicted"/>
<feature type="transmembrane region" description="Helical" evidence="1">
    <location>
        <begin position="6"/>
        <end position="21"/>
    </location>
</feature>
<evidence type="ECO:0000313" key="2">
    <source>
        <dbReference type="EMBL" id="MBA1307628.1"/>
    </source>
</evidence>
<feature type="non-terminal residue" evidence="2">
    <location>
        <position position="42"/>
    </location>
</feature>
<keyword evidence="1" id="KW-0472">Membrane</keyword>
<sequence length="42" mass="4628">MLNNAVIIGLIIIWVYVLSVLKRAKTDAFYFLAGSAGLFVIL</sequence>
<evidence type="ECO:0000256" key="1">
    <source>
        <dbReference type="SAM" id="Phobius"/>
    </source>
</evidence>
<comment type="caution">
    <text evidence="2">The sequence shown here is derived from an EMBL/GenBank/DDBJ whole genome shotgun (WGS) entry which is preliminary data.</text>
</comment>
<keyword evidence="1" id="KW-0812">Transmembrane</keyword>
<dbReference type="Proteomes" id="UP001138621">
    <property type="component" value="Unassembled WGS sequence"/>
</dbReference>
<evidence type="ECO:0000313" key="3">
    <source>
        <dbReference type="Proteomes" id="UP001138621"/>
    </source>
</evidence>
<dbReference type="EMBL" id="JAAMRD010000192">
    <property type="protein sequence ID" value="MBA1307628.1"/>
    <property type="molecule type" value="Genomic_DNA"/>
</dbReference>
<protein>
    <submittedName>
        <fullName evidence="2">Exosortase family protein XrtG</fullName>
    </submittedName>
</protein>
<reference evidence="2" key="1">
    <citation type="submission" date="2020-02" db="EMBL/GenBank/DDBJ databases">
        <title>Synteny-based analysis reveals conserved mechanism for high triclosan tolerance in Pseudomonas, as well as instances of horizontal transfer.</title>
        <authorList>
            <person name="Mcfarland A.G."/>
            <person name="Bertucci H.K."/>
            <person name="Litmann E."/>
            <person name="Shen J."/>
            <person name="Huttenhower C."/>
            <person name="Hartmann E.M."/>
        </authorList>
    </citation>
    <scope>NUCLEOTIDE SEQUENCE</scope>
    <source>
        <strain evidence="2">109A1</strain>
    </source>
</reference>
<gene>
    <name evidence="2" type="ORF">G7024_25100</name>
</gene>
<accession>A0AA40V886</accession>
<organism evidence="2 3">
    <name type="scientific">Stutzerimonas stutzeri</name>
    <name type="common">Pseudomonas stutzeri</name>
    <dbReference type="NCBI Taxonomy" id="316"/>
    <lineage>
        <taxon>Bacteria</taxon>
        <taxon>Pseudomonadati</taxon>
        <taxon>Pseudomonadota</taxon>
        <taxon>Gammaproteobacteria</taxon>
        <taxon>Pseudomonadales</taxon>
        <taxon>Pseudomonadaceae</taxon>
        <taxon>Stutzerimonas</taxon>
    </lineage>
</organism>
<dbReference type="AlphaFoldDB" id="A0AA40V886"/>
<name>A0AA40V886_STUST</name>
<keyword evidence="1" id="KW-1133">Transmembrane helix</keyword>